<organism evidence="2 3">
    <name type="scientific">Spermophilus dauricus</name>
    <name type="common">Daurian ground squirrel</name>
    <dbReference type="NCBI Taxonomy" id="99837"/>
    <lineage>
        <taxon>Eukaryota</taxon>
        <taxon>Metazoa</taxon>
        <taxon>Chordata</taxon>
        <taxon>Craniata</taxon>
        <taxon>Vertebrata</taxon>
        <taxon>Euteleostomi</taxon>
        <taxon>Mammalia</taxon>
        <taxon>Eutheria</taxon>
        <taxon>Euarchontoglires</taxon>
        <taxon>Glires</taxon>
        <taxon>Rodentia</taxon>
        <taxon>Sciuromorpha</taxon>
        <taxon>Sciuridae</taxon>
        <taxon>Xerinae</taxon>
        <taxon>Marmotini</taxon>
        <taxon>Spermophilus</taxon>
    </lineage>
</organism>
<protein>
    <recommendedName>
        <fullName evidence="1">BUB1 N-terminal domain-containing protein</fullName>
    </recommendedName>
</protein>
<accession>A0A8C9PTV8</accession>
<dbReference type="PROSITE" id="PS51489">
    <property type="entry name" value="BUB1_N"/>
    <property type="match status" value="1"/>
</dbReference>
<dbReference type="InterPro" id="IPR015661">
    <property type="entry name" value="Bub1/Mad3"/>
</dbReference>
<dbReference type="PANTHER" id="PTHR14030">
    <property type="entry name" value="MITOTIC CHECKPOINT SERINE/THREONINE-PROTEIN KINASE BUB1"/>
    <property type="match status" value="1"/>
</dbReference>
<dbReference type="Gene3D" id="1.25.40.430">
    <property type="match status" value="1"/>
</dbReference>
<dbReference type="GO" id="GO:0051754">
    <property type="term" value="P:meiotic sister chromatid cohesion, centromeric"/>
    <property type="evidence" value="ECO:0007669"/>
    <property type="project" value="TreeGrafter"/>
</dbReference>
<dbReference type="GO" id="GO:0004672">
    <property type="term" value="F:protein kinase activity"/>
    <property type="evidence" value="ECO:0007669"/>
    <property type="project" value="TreeGrafter"/>
</dbReference>
<evidence type="ECO:0000259" key="1">
    <source>
        <dbReference type="PROSITE" id="PS51489"/>
    </source>
</evidence>
<keyword evidence="3" id="KW-1185">Reference proteome</keyword>
<evidence type="ECO:0000313" key="3">
    <source>
        <dbReference type="Proteomes" id="UP000694422"/>
    </source>
</evidence>
<dbReference type="PANTHER" id="PTHR14030:SF26">
    <property type="entry name" value="MITOTIC CHECKPOINT SERINE_THREONINE-PROTEIN KINASE BUB1"/>
    <property type="match status" value="1"/>
</dbReference>
<dbReference type="Ensembl" id="ENSSDAT00000013673.1">
    <property type="protein sequence ID" value="ENSSDAP00000012090.1"/>
    <property type="gene ID" value="ENSSDAG00000010910.1"/>
</dbReference>
<dbReference type="Pfam" id="PF08311">
    <property type="entry name" value="Mad3_BUB1_I"/>
    <property type="match status" value="1"/>
</dbReference>
<dbReference type="GO" id="GO:0007094">
    <property type="term" value="P:mitotic spindle assembly checkpoint signaling"/>
    <property type="evidence" value="ECO:0007669"/>
    <property type="project" value="InterPro"/>
</dbReference>
<dbReference type="InterPro" id="IPR013212">
    <property type="entry name" value="Mad3/Bub1_I"/>
</dbReference>
<dbReference type="Proteomes" id="UP000694422">
    <property type="component" value="Unplaced"/>
</dbReference>
<feature type="domain" description="BUB1 N-terminal" evidence="1">
    <location>
        <begin position="11"/>
        <end position="177"/>
    </location>
</feature>
<reference evidence="2" key="1">
    <citation type="submission" date="2025-08" db="UniProtKB">
        <authorList>
            <consortium name="Ensembl"/>
        </authorList>
    </citation>
    <scope>IDENTIFICATION</scope>
</reference>
<name>A0A8C9PTV8_SPEDA</name>
<reference evidence="2" key="2">
    <citation type="submission" date="2025-09" db="UniProtKB">
        <authorList>
            <consortium name="Ensembl"/>
        </authorList>
    </citation>
    <scope>IDENTIFICATION</scope>
</reference>
<evidence type="ECO:0000313" key="2">
    <source>
        <dbReference type="Ensembl" id="ENSSDAP00000012090.1"/>
    </source>
</evidence>
<dbReference type="FunFam" id="1.25.40.430:FF:000001">
    <property type="entry name" value="Mitotic checkpoint serine/threonine-protein kinase BUB1"/>
    <property type="match status" value="1"/>
</dbReference>
<dbReference type="AlphaFoldDB" id="A0A8C9PTV8"/>
<proteinExistence type="predicted"/>
<dbReference type="GO" id="GO:0005634">
    <property type="term" value="C:nucleus"/>
    <property type="evidence" value="ECO:0007669"/>
    <property type="project" value="TreeGrafter"/>
</dbReference>
<dbReference type="SMART" id="SM00777">
    <property type="entry name" value="Mad3_BUB1_I"/>
    <property type="match status" value="1"/>
</dbReference>
<sequence>MDNPENVFQMFEAHMQSYKGNDPLGEWESYMQWVEENFPDNKDYLIMLLEHLMKEFLVTKRYHNDPRFINYCLKFAEYNSDPHQFFEFLYNQGIGIQSSPLYISWAGHLEAQGELQQASAVFRRGIQNQAEPQELLQQQYRLFQTRLTETHLPAQARTSEPLHNASILNQMVPSKSSQGKNSASISKNQVMVTIIGCTETRSGIERSSWLLSVSTLASLFFNLVSCDLTSSCPFPCQLSGPVAI</sequence>